<organism evidence="14 15">
    <name type="scientific">Punica granatum</name>
    <name type="common">Pomegranate</name>
    <dbReference type="NCBI Taxonomy" id="22663"/>
    <lineage>
        <taxon>Eukaryota</taxon>
        <taxon>Viridiplantae</taxon>
        <taxon>Streptophyta</taxon>
        <taxon>Embryophyta</taxon>
        <taxon>Tracheophyta</taxon>
        <taxon>Spermatophyta</taxon>
        <taxon>Magnoliopsida</taxon>
        <taxon>eudicotyledons</taxon>
        <taxon>Gunneridae</taxon>
        <taxon>Pentapetalae</taxon>
        <taxon>rosids</taxon>
        <taxon>malvids</taxon>
        <taxon>Myrtales</taxon>
        <taxon>Lythraceae</taxon>
        <taxon>Punica</taxon>
    </lineage>
</organism>
<sequence length="630" mass="70673">MMKETKDAAEEKKTNNEEVGGVTSRPLPCGLTTPGGRSGFYDSKPILSGKSPLYVFTPALGERINNNEDILGVLSLIIYTIALIPFLEYSFIVLLANNNGEAKAVPKDQGEARDQQNCKDVLFLVTIMGTSMVIGEGSSILPYQYIVDYFNRNGKQAWICHGGVFLCITGAEAMFADLGHFNVRAIQIGFSSITFPTLITAYSDQAAFLTKYPDKVADTFYASIPRPLYWPMFVVAIAATIVTSQATIFATFSIISQSQTLGCFPRVKVVHTLAKYEGQVYIPEVNYVLMVACVLVTATFKTTEKTGNAYGIVVVSVMVITTCMVLYLSSVLYKFIQGGYLPLVFAFSLMTIMVIWHYVHKECFMFELENKVSSDFIRDLAKNPNVNRIPRIGFLYSELIQGIPPILPHLISNIPAIHPVLVIVSIKNLPISRVVPEERFFFRQLEPRNLRIFRCIVRYGYKDAVQEPEEFEQILVENLKEFFCKENFILEEYVPNQEFEPMNMAHVAVLAEDENANVSEELLEQPSNSLATHTSMDSLFNVISSMVCSAENLAQAGPEAEVQFVQSAMEKGVVYLLGQVEVAAEPNSSLFEKIVVNYAYKFLWNNFRQGEKIMAIPRPRLLRVGMMYEI</sequence>
<comment type="subcellular location">
    <subcellularLocation>
        <location evidence="1">Cell membrane</location>
        <topology evidence="1">Multi-pass membrane protein</topology>
    </subcellularLocation>
</comment>
<evidence type="ECO:0000256" key="3">
    <source>
        <dbReference type="ARBA" id="ARBA00022448"/>
    </source>
</evidence>
<gene>
    <name evidence="14" type="ORF">CRG98_008203</name>
</gene>
<feature type="transmembrane region" description="Helical" evidence="11">
    <location>
        <begin position="340"/>
        <end position="359"/>
    </location>
</feature>
<dbReference type="Proteomes" id="UP000233551">
    <property type="component" value="Unassembled WGS sequence"/>
</dbReference>
<keyword evidence="9 11" id="KW-0472">Membrane</keyword>
<dbReference type="AlphaFoldDB" id="A0A2I0KSE6"/>
<evidence type="ECO:0000256" key="7">
    <source>
        <dbReference type="ARBA" id="ARBA00022989"/>
    </source>
</evidence>
<evidence type="ECO:0000256" key="9">
    <source>
        <dbReference type="ARBA" id="ARBA00023136"/>
    </source>
</evidence>
<evidence type="ECO:0000256" key="1">
    <source>
        <dbReference type="ARBA" id="ARBA00004651"/>
    </source>
</evidence>
<feature type="compositionally biased region" description="Basic and acidic residues" evidence="10">
    <location>
        <begin position="1"/>
        <end position="16"/>
    </location>
</feature>
<evidence type="ECO:0000256" key="8">
    <source>
        <dbReference type="ARBA" id="ARBA00023065"/>
    </source>
</evidence>
<feature type="transmembrane region" description="Helical" evidence="11">
    <location>
        <begin position="228"/>
        <end position="252"/>
    </location>
</feature>
<evidence type="ECO:0000313" key="15">
    <source>
        <dbReference type="Proteomes" id="UP000233551"/>
    </source>
</evidence>
<dbReference type="InterPro" id="IPR003855">
    <property type="entry name" value="K+_transporter"/>
</dbReference>
<feature type="domain" description="K+ potassium transporter C-terminal" evidence="13">
    <location>
        <begin position="396"/>
        <end position="630"/>
    </location>
</feature>
<feature type="transmembrane region" description="Helical" evidence="11">
    <location>
        <begin position="285"/>
        <end position="303"/>
    </location>
</feature>
<evidence type="ECO:0000256" key="10">
    <source>
        <dbReference type="SAM" id="MobiDB-lite"/>
    </source>
</evidence>
<keyword evidence="6" id="KW-0630">Potassium</keyword>
<dbReference type="InterPro" id="IPR053951">
    <property type="entry name" value="K_trans_N"/>
</dbReference>
<dbReference type="Pfam" id="PF02705">
    <property type="entry name" value="K_trans"/>
    <property type="match status" value="2"/>
</dbReference>
<dbReference type="EMBL" id="PGOL01000378">
    <property type="protein sequence ID" value="PKI71424.1"/>
    <property type="molecule type" value="Genomic_DNA"/>
</dbReference>
<feature type="region of interest" description="Disordered" evidence="10">
    <location>
        <begin position="1"/>
        <end position="36"/>
    </location>
</feature>
<comment type="similarity">
    <text evidence="2">Belongs to the HAK/KUP transporter (TC 2.A.72.3) family.</text>
</comment>
<evidence type="ECO:0000259" key="13">
    <source>
        <dbReference type="Pfam" id="PF22776"/>
    </source>
</evidence>
<feature type="transmembrane region" description="Helical" evidence="11">
    <location>
        <begin position="70"/>
        <end position="96"/>
    </location>
</feature>
<keyword evidence="3" id="KW-0813">Transport</keyword>
<keyword evidence="5 11" id="KW-0812">Transmembrane</keyword>
<dbReference type="PANTHER" id="PTHR30540:SF94">
    <property type="entry name" value="POTASSIUM TRANSPORTER 5"/>
    <property type="match status" value="1"/>
</dbReference>
<evidence type="ECO:0000256" key="5">
    <source>
        <dbReference type="ARBA" id="ARBA00022692"/>
    </source>
</evidence>
<name>A0A2I0KSE6_PUNGR</name>
<evidence type="ECO:0000313" key="14">
    <source>
        <dbReference type="EMBL" id="PKI71424.1"/>
    </source>
</evidence>
<protein>
    <recommendedName>
        <fullName evidence="16">Potassium transporter</fullName>
    </recommendedName>
</protein>
<dbReference type="InterPro" id="IPR053952">
    <property type="entry name" value="K_trans_C"/>
</dbReference>
<dbReference type="GO" id="GO:0015079">
    <property type="term" value="F:potassium ion transmembrane transporter activity"/>
    <property type="evidence" value="ECO:0007669"/>
    <property type="project" value="InterPro"/>
</dbReference>
<feature type="transmembrane region" description="Helical" evidence="11">
    <location>
        <begin position="156"/>
        <end position="176"/>
    </location>
</feature>
<proteinExistence type="inferred from homology"/>
<evidence type="ECO:0000256" key="2">
    <source>
        <dbReference type="ARBA" id="ARBA00008440"/>
    </source>
</evidence>
<keyword evidence="15" id="KW-1185">Reference proteome</keyword>
<feature type="domain" description="K+ potassium transporter integral membrane" evidence="12">
    <location>
        <begin position="49"/>
        <end position="137"/>
    </location>
</feature>
<dbReference type="Pfam" id="PF22776">
    <property type="entry name" value="K_trans_C"/>
    <property type="match status" value="1"/>
</dbReference>
<feature type="domain" description="K+ potassium transporter integral membrane" evidence="12">
    <location>
        <begin position="142"/>
        <end position="327"/>
    </location>
</feature>
<dbReference type="STRING" id="22663.A0A2I0KSE6"/>
<dbReference type="PANTHER" id="PTHR30540">
    <property type="entry name" value="OSMOTIC STRESS POTASSIUM TRANSPORTER"/>
    <property type="match status" value="1"/>
</dbReference>
<evidence type="ECO:0008006" key="16">
    <source>
        <dbReference type="Google" id="ProtNLM"/>
    </source>
</evidence>
<evidence type="ECO:0000259" key="12">
    <source>
        <dbReference type="Pfam" id="PF02705"/>
    </source>
</evidence>
<evidence type="ECO:0000256" key="6">
    <source>
        <dbReference type="ARBA" id="ARBA00022958"/>
    </source>
</evidence>
<feature type="transmembrane region" description="Helical" evidence="11">
    <location>
        <begin position="309"/>
        <end position="328"/>
    </location>
</feature>
<evidence type="ECO:0000256" key="11">
    <source>
        <dbReference type="SAM" id="Phobius"/>
    </source>
</evidence>
<keyword evidence="7 11" id="KW-1133">Transmembrane helix</keyword>
<accession>A0A2I0KSE6</accession>
<feature type="transmembrane region" description="Helical" evidence="11">
    <location>
        <begin position="121"/>
        <end position="144"/>
    </location>
</feature>
<evidence type="ECO:0000256" key="4">
    <source>
        <dbReference type="ARBA" id="ARBA00022538"/>
    </source>
</evidence>
<dbReference type="GO" id="GO:0005886">
    <property type="term" value="C:plasma membrane"/>
    <property type="evidence" value="ECO:0007669"/>
    <property type="project" value="UniProtKB-SubCell"/>
</dbReference>
<reference evidence="14 15" key="1">
    <citation type="submission" date="2017-11" db="EMBL/GenBank/DDBJ databases">
        <title>De-novo sequencing of pomegranate (Punica granatum L.) genome.</title>
        <authorList>
            <person name="Akparov Z."/>
            <person name="Amiraslanov A."/>
            <person name="Hajiyeva S."/>
            <person name="Abbasov M."/>
            <person name="Kaur K."/>
            <person name="Hamwieh A."/>
            <person name="Solovyev V."/>
            <person name="Salamov A."/>
            <person name="Braich B."/>
            <person name="Kosarev P."/>
            <person name="Mahmoud A."/>
            <person name="Hajiyev E."/>
            <person name="Babayeva S."/>
            <person name="Izzatullayeva V."/>
            <person name="Mammadov A."/>
            <person name="Mammadov A."/>
            <person name="Sharifova S."/>
            <person name="Ojaghi J."/>
            <person name="Eynullazada K."/>
            <person name="Bayramov B."/>
            <person name="Abdulazimova A."/>
            <person name="Shahmuradov I."/>
        </authorList>
    </citation>
    <scope>NUCLEOTIDE SEQUENCE [LARGE SCALE GENOMIC DNA]</scope>
    <source>
        <strain evidence="15">cv. AG2017</strain>
        <tissue evidence="14">Leaf</tissue>
    </source>
</reference>
<keyword evidence="8" id="KW-0406">Ion transport</keyword>
<keyword evidence="4" id="KW-0633">Potassium transport</keyword>
<comment type="caution">
    <text evidence="14">The sequence shown here is derived from an EMBL/GenBank/DDBJ whole genome shotgun (WGS) entry which is preliminary data.</text>
</comment>